<dbReference type="EMBL" id="CAJQZP010000685">
    <property type="protein sequence ID" value="CAG4976553.1"/>
    <property type="molecule type" value="Genomic_DNA"/>
</dbReference>
<reference evidence="2" key="1">
    <citation type="submission" date="2021-04" db="EMBL/GenBank/DDBJ databases">
        <authorList>
            <person name="Tunstrom K."/>
        </authorList>
    </citation>
    <scope>NUCLEOTIDE SEQUENCE</scope>
</reference>
<comment type="caution">
    <text evidence="2">The sequence shown here is derived from an EMBL/GenBank/DDBJ whole genome shotgun (WGS) entry which is preliminary data.</text>
</comment>
<dbReference type="AlphaFoldDB" id="A0A8S3WR31"/>
<keyword evidence="3" id="KW-1185">Reference proteome</keyword>
<evidence type="ECO:0000256" key="1">
    <source>
        <dbReference type="SAM" id="MobiDB-lite"/>
    </source>
</evidence>
<name>A0A8S3WR31_PARAO</name>
<organism evidence="2 3">
    <name type="scientific">Parnassius apollo</name>
    <name type="common">Apollo butterfly</name>
    <name type="synonym">Papilio apollo</name>
    <dbReference type="NCBI Taxonomy" id="110799"/>
    <lineage>
        <taxon>Eukaryota</taxon>
        <taxon>Metazoa</taxon>
        <taxon>Ecdysozoa</taxon>
        <taxon>Arthropoda</taxon>
        <taxon>Hexapoda</taxon>
        <taxon>Insecta</taxon>
        <taxon>Pterygota</taxon>
        <taxon>Neoptera</taxon>
        <taxon>Endopterygota</taxon>
        <taxon>Lepidoptera</taxon>
        <taxon>Glossata</taxon>
        <taxon>Ditrysia</taxon>
        <taxon>Papilionoidea</taxon>
        <taxon>Papilionidae</taxon>
        <taxon>Parnassiinae</taxon>
        <taxon>Parnassini</taxon>
        <taxon>Parnassius</taxon>
        <taxon>Parnassius</taxon>
    </lineage>
</organism>
<accession>A0A8S3WR31</accession>
<dbReference type="Proteomes" id="UP000691718">
    <property type="component" value="Unassembled WGS sequence"/>
</dbReference>
<feature type="region of interest" description="Disordered" evidence="1">
    <location>
        <begin position="16"/>
        <end position="73"/>
    </location>
</feature>
<evidence type="ECO:0000313" key="2">
    <source>
        <dbReference type="EMBL" id="CAG4976553.1"/>
    </source>
</evidence>
<protein>
    <submittedName>
        <fullName evidence="2">(apollo) hypothetical protein</fullName>
    </submittedName>
</protein>
<proteinExistence type="predicted"/>
<sequence>MERVFAACWRSATRELQRRDQHNPNGPSLSEAILPNVGSSSDLNIPEPPPLPQTNLHTTHVRSNLTIRSSACG</sequence>
<evidence type="ECO:0000313" key="3">
    <source>
        <dbReference type="Proteomes" id="UP000691718"/>
    </source>
</evidence>
<gene>
    <name evidence="2" type="ORF">PAPOLLO_LOCUS9268</name>
</gene>
<dbReference type="OrthoDB" id="7191847at2759"/>
<feature type="compositionally biased region" description="Polar residues" evidence="1">
    <location>
        <begin position="53"/>
        <end position="73"/>
    </location>
</feature>